<organism evidence="1 2">
    <name type="scientific">Herbiconiux moechotypicola</name>
    <dbReference type="NCBI Taxonomy" id="637393"/>
    <lineage>
        <taxon>Bacteria</taxon>
        <taxon>Bacillati</taxon>
        <taxon>Actinomycetota</taxon>
        <taxon>Actinomycetes</taxon>
        <taxon>Micrococcales</taxon>
        <taxon>Microbacteriaceae</taxon>
        <taxon>Herbiconiux</taxon>
    </lineage>
</organism>
<dbReference type="Pfam" id="PF13376">
    <property type="entry name" value="OmdA"/>
    <property type="match status" value="1"/>
</dbReference>
<evidence type="ECO:0000313" key="2">
    <source>
        <dbReference type="Proteomes" id="UP001500929"/>
    </source>
</evidence>
<comment type="caution">
    <text evidence="1">The sequence shown here is derived from an EMBL/GenBank/DDBJ whole genome shotgun (WGS) entry which is preliminary data.</text>
</comment>
<dbReference type="EMBL" id="BAAAQY010000008">
    <property type="protein sequence ID" value="GAA2241526.1"/>
    <property type="molecule type" value="Genomic_DNA"/>
</dbReference>
<proteinExistence type="predicted"/>
<dbReference type="RefSeq" id="WP_259479908.1">
    <property type="nucleotide sequence ID" value="NZ_BAAAQY010000008.1"/>
</dbReference>
<accession>A0ABN3DTT5</accession>
<reference evidence="1 2" key="1">
    <citation type="journal article" date="2019" name="Int. J. Syst. Evol. Microbiol.">
        <title>The Global Catalogue of Microorganisms (GCM) 10K type strain sequencing project: providing services to taxonomists for standard genome sequencing and annotation.</title>
        <authorList>
            <consortium name="The Broad Institute Genomics Platform"/>
            <consortium name="The Broad Institute Genome Sequencing Center for Infectious Disease"/>
            <person name="Wu L."/>
            <person name="Ma J."/>
        </authorList>
    </citation>
    <scope>NUCLEOTIDE SEQUENCE [LARGE SCALE GENOMIC DNA]</scope>
    <source>
        <strain evidence="1 2">JCM 16117</strain>
    </source>
</reference>
<protein>
    <submittedName>
        <fullName evidence="1">YdeI/OmpD-associated family protein</fullName>
    </submittedName>
</protein>
<keyword evidence="2" id="KW-1185">Reference proteome</keyword>
<sequence length="199" mass="22248">MAEEYEHLEFADAAAFEAWLAEHGGEVAGIRLRIAKKASGIETVNHSDAIDVALCHGWIDGRRNGLDEHYFLQTFTPRRPRSLWSKINQERVAALIEAGRMRDAGLREIERARADGRWDAAYASPKNIEVPPELAAALAASPVAEARFAELTGQRRFQILFTLHNLKREETRTRRIAQYVAELAGERADARASEPSGDD</sequence>
<dbReference type="Proteomes" id="UP001500929">
    <property type="component" value="Unassembled WGS sequence"/>
</dbReference>
<name>A0ABN3DTT5_9MICO</name>
<evidence type="ECO:0000313" key="1">
    <source>
        <dbReference type="EMBL" id="GAA2241526.1"/>
    </source>
</evidence>
<gene>
    <name evidence="1" type="ORF">GCM10009851_28650</name>
</gene>